<feature type="compositionally biased region" description="Low complexity" evidence="1">
    <location>
        <begin position="1"/>
        <end position="41"/>
    </location>
</feature>
<dbReference type="AlphaFoldDB" id="A0A8H2VXJ4"/>
<dbReference type="Proteomes" id="UP000624404">
    <property type="component" value="Unassembled WGS sequence"/>
</dbReference>
<comment type="caution">
    <text evidence="2">The sequence shown here is derived from an EMBL/GenBank/DDBJ whole genome shotgun (WGS) entry which is preliminary data.</text>
</comment>
<dbReference type="OrthoDB" id="3553046at2759"/>
<name>A0A8H2VXJ4_9HELO</name>
<evidence type="ECO:0000313" key="3">
    <source>
        <dbReference type="Proteomes" id="UP000624404"/>
    </source>
</evidence>
<sequence length="146" mass="16173">MSSSTTSYNPTSNTPCTPKNKTLTRSSSTPSTTSTSASTSTHIHQFSPKPLTLMRSLSASSTSSTSSFQSRTSQPSSPFLEPPFRYESRHPSELTYRRMSDSPKPHYFYERPGFFIPKRLAPKAPGSPRAKVLFIDGVDVEDEEDD</sequence>
<feature type="compositionally biased region" description="Low complexity" evidence="1">
    <location>
        <begin position="52"/>
        <end position="79"/>
    </location>
</feature>
<feature type="compositionally biased region" description="Basic and acidic residues" evidence="1">
    <location>
        <begin position="84"/>
        <end position="103"/>
    </location>
</feature>
<dbReference type="EMBL" id="CAJHIA010000017">
    <property type="protein sequence ID" value="CAD6445971.1"/>
    <property type="molecule type" value="Genomic_DNA"/>
</dbReference>
<organism evidence="2 3">
    <name type="scientific">Sclerotinia trifoliorum</name>
    <dbReference type="NCBI Taxonomy" id="28548"/>
    <lineage>
        <taxon>Eukaryota</taxon>
        <taxon>Fungi</taxon>
        <taxon>Dikarya</taxon>
        <taxon>Ascomycota</taxon>
        <taxon>Pezizomycotina</taxon>
        <taxon>Leotiomycetes</taxon>
        <taxon>Helotiales</taxon>
        <taxon>Sclerotiniaceae</taxon>
        <taxon>Sclerotinia</taxon>
    </lineage>
</organism>
<evidence type="ECO:0000313" key="2">
    <source>
        <dbReference type="EMBL" id="CAD6445971.1"/>
    </source>
</evidence>
<reference evidence="2" key="1">
    <citation type="submission" date="2020-10" db="EMBL/GenBank/DDBJ databases">
        <authorList>
            <person name="Kusch S."/>
        </authorList>
    </citation>
    <scope>NUCLEOTIDE SEQUENCE</scope>
    <source>
        <strain evidence="2">SwB9</strain>
    </source>
</reference>
<accession>A0A8H2VXJ4</accession>
<keyword evidence="3" id="KW-1185">Reference proteome</keyword>
<proteinExistence type="predicted"/>
<gene>
    <name evidence="2" type="ORF">SCLTRI_LOCUS5687</name>
</gene>
<evidence type="ECO:0000256" key="1">
    <source>
        <dbReference type="SAM" id="MobiDB-lite"/>
    </source>
</evidence>
<protein>
    <submittedName>
        <fullName evidence="2">52606049-742c-4df1-b0bd-651a57473904-CDS</fullName>
    </submittedName>
</protein>
<feature type="region of interest" description="Disordered" evidence="1">
    <location>
        <begin position="1"/>
        <end position="103"/>
    </location>
</feature>